<dbReference type="Proteomes" id="UP000313359">
    <property type="component" value="Unassembled WGS sequence"/>
</dbReference>
<proteinExistence type="predicted"/>
<sequence length="81" mass="9250">MRPISTQTFGACTCLSCHGSRYTPPLEQSKHCGVESRWNRTAEPASLVLREHLVEFRGSEHTKQQPLLALRWPRPLEDTGY</sequence>
<keyword evidence="2" id="KW-1185">Reference proteome</keyword>
<organism evidence="1 2">
    <name type="scientific">Lentinus tigrinus ALCF2SS1-6</name>
    <dbReference type="NCBI Taxonomy" id="1328759"/>
    <lineage>
        <taxon>Eukaryota</taxon>
        <taxon>Fungi</taxon>
        <taxon>Dikarya</taxon>
        <taxon>Basidiomycota</taxon>
        <taxon>Agaricomycotina</taxon>
        <taxon>Agaricomycetes</taxon>
        <taxon>Polyporales</taxon>
        <taxon>Polyporaceae</taxon>
        <taxon>Lentinus</taxon>
    </lineage>
</organism>
<protein>
    <submittedName>
        <fullName evidence="1">Uncharacterized protein</fullName>
    </submittedName>
</protein>
<name>A0A5C2SBF4_9APHY</name>
<accession>A0A5C2SBF4</accession>
<evidence type="ECO:0000313" key="2">
    <source>
        <dbReference type="Proteomes" id="UP000313359"/>
    </source>
</evidence>
<dbReference type="EMBL" id="ML122263">
    <property type="protein sequence ID" value="RPD61001.1"/>
    <property type="molecule type" value="Genomic_DNA"/>
</dbReference>
<reference evidence="1" key="1">
    <citation type="journal article" date="2018" name="Genome Biol. Evol.">
        <title>Genomics and development of Lentinus tigrinus, a white-rot wood-decaying mushroom with dimorphic fruiting bodies.</title>
        <authorList>
            <person name="Wu B."/>
            <person name="Xu Z."/>
            <person name="Knudson A."/>
            <person name="Carlson A."/>
            <person name="Chen N."/>
            <person name="Kovaka S."/>
            <person name="LaButti K."/>
            <person name="Lipzen A."/>
            <person name="Pennachio C."/>
            <person name="Riley R."/>
            <person name="Schakwitz W."/>
            <person name="Umezawa K."/>
            <person name="Ohm R.A."/>
            <person name="Grigoriev I.V."/>
            <person name="Nagy L.G."/>
            <person name="Gibbons J."/>
            <person name="Hibbett D."/>
        </authorList>
    </citation>
    <scope>NUCLEOTIDE SEQUENCE [LARGE SCALE GENOMIC DNA]</scope>
    <source>
        <strain evidence="1">ALCF2SS1-6</strain>
    </source>
</reference>
<gene>
    <name evidence="1" type="ORF">L227DRAFT_574630</name>
</gene>
<evidence type="ECO:0000313" key="1">
    <source>
        <dbReference type="EMBL" id="RPD61001.1"/>
    </source>
</evidence>
<dbReference type="AlphaFoldDB" id="A0A5C2SBF4"/>